<dbReference type="GO" id="GO:0051604">
    <property type="term" value="P:protein maturation"/>
    <property type="evidence" value="ECO:0007669"/>
    <property type="project" value="UniProtKB-UniRule"/>
</dbReference>
<feature type="domain" description="MMS19 N-terminal" evidence="7">
    <location>
        <begin position="46"/>
        <end position="314"/>
    </location>
</feature>
<keyword evidence="5" id="KW-0234">DNA repair</keyword>
<feature type="domain" description="MMS19 C-terminal" evidence="6">
    <location>
        <begin position="1033"/>
        <end position="1494"/>
    </location>
</feature>
<reference evidence="8" key="1">
    <citation type="submission" date="2019-03" db="EMBL/GenBank/DDBJ databases">
        <authorList>
            <person name="Mank J."/>
            <person name="Almeida P."/>
        </authorList>
    </citation>
    <scope>NUCLEOTIDE SEQUENCE</scope>
    <source>
        <strain evidence="8">78183</strain>
    </source>
</reference>
<organism evidence="8">
    <name type="scientific">Salix viminalis</name>
    <name type="common">Common osier</name>
    <name type="synonym">Basket willow</name>
    <dbReference type="NCBI Taxonomy" id="40686"/>
    <lineage>
        <taxon>Eukaryota</taxon>
        <taxon>Viridiplantae</taxon>
        <taxon>Streptophyta</taxon>
        <taxon>Embryophyta</taxon>
        <taxon>Tracheophyta</taxon>
        <taxon>Spermatophyta</taxon>
        <taxon>Magnoliopsida</taxon>
        <taxon>eudicotyledons</taxon>
        <taxon>Gunneridae</taxon>
        <taxon>Pentapetalae</taxon>
        <taxon>rosids</taxon>
        <taxon>fabids</taxon>
        <taxon>Malpighiales</taxon>
        <taxon>Salicaceae</taxon>
        <taxon>Saliceae</taxon>
        <taxon>Salix</taxon>
    </lineage>
</organism>
<dbReference type="InterPro" id="IPR024687">
    <property type="entry name" value="MMS19_C"/>
</dbReference>
<accession>A0A6N2N271</accession>
<dbReference type="EMBL" id="CAADRP010002085">
    <property type="protein sequence ID" value="VFU60862.1"/>
    <property type="molecule type" value="Genomic_DNA"/>
</dbReference>
<dbReference type="GO" id="GO:0005634">
    <property type="term" value="C:nucleus"/>
    <property type="evidence" value="ECO:0007669"/>
    <property type="project" value="UniProtKB-SubCell"/>
</dbReference>
<evidence type="ECO:0000256" key="1">
    <source>
        <dbReference type="ARBA" id="ARBA00004123"/>
    </source>
</evidence>
<evidence type="ECO:0000256" key="5">
    <source>
        <dbReference type="RuleBase" id="RU367072"/>
    </source>
</evidence>
<keyword evidence="5" id="KW-0227">DNA damage</keyword>
<comment type="function">
    <text evidence="5">Key component of the cytosolic iron-sulfur protein assembly (CIA) complex, a multiprotein complex that mediates the incorporation of iron-sulfur cluster into apoproteins specifically involved in DNA metabolism and genomic integrity. In the CIA complex, MMS19 acts as an adapter between early-acting CIA components and a subset of cellular target iron-sulfur proteins.</text>
</comment>
<dbReference type="GO" id="GO:0097361">
    <property type="term" value="C:cytosolic [4Fe-4S] assembly targeting complex"/>
    <property type="evidence" value="ECO:0007669"/>
    <property type="project" value="UniProtKB-UniRule"/>
</dbReference>
<keyword evidence="3" id="KW-0677">Repeat</keyword>
<proteinExistence type="inferred from homology"/>
<evidence type="ECO:0000256" key="4">
    <source>
        <dbReference type="ARBA" id="ARBA00023242"/>
    </source>
</evidence>
<evidence type="ECO:0000256" key="2">
    <source>
        <dbReference type="ARBA" id="ARBA00009340"/>
    </source>
</evidence>
<dbReference type="Pfam" id="PF14500">
    <property type="entry name" value="MMS19_N"/>
    <property type="match status" value="1"/>
</dbReference>
<dbReference type="InterPro" id="IPR011989">
    <property type="entry name" value="ARM-like"/>
</dbReference>
<evidence type="ECO:0000259" key="6">
    <source>
        <dbReference type="Pfam" id="PF12460"/>
    </source>
</evidence>
<dbReference type="Gene3D" id="1.25.10.10">
    <property type="entry name" value="Leucine-rich Repeat Variant"/>
    <property type="match status" value="2"/>
</dbReference>
<evidence type="ECO:0000313" key="8">
    <source>
        <dbReference type="EMBL" id="VFU60862.1"/>
    </source>
</evidence>
<dbReference type="PANTHER" id="PTHR12891">
    <property type="entry name" value="DNA REPAIR/TRANSCRIPTION PROTEIN MET18/MMS19"/>
    <property type="match status" value="1"/>
</dbReference>
<dbReference type="SUPFAM" id="SSF48371">
    <property type="entry name" value="ARM repeat"/>
    <property type="match status" value="2"/>
</dbReference>
<evidence type="ECO:0000256" key="3">
    <source>
        <dbReference type="ARBA" id="ARBA00022737"/>
    </source>
</evidence>
<dbReference type="GO" id="GO:0006281">
    <property type="term" value="P:DNA repair"/>
    <property type="evidence" value="ECO:0007669"/>
    <property type="project" value="UniProtKB-UniRule"/>
</dbReference>
<dbReference type="GO" id="GO:0016226">
    <property type="term" value="P:iron-sulfur cluster assembly"/>
    <property type="evidence" value="ECO:0007669"/>
    <property type="project" value="UniProtKB-UniRule"/>
</dbReference>
<keyword evidence="4 5" id="KW-0539">Nucleus</keyword>
<gene>
    <name evidence="8" type="ORF">SVIM_LOCUS452535</name>
</gene>
<dbReference type="InterPro" id="IPR029240">
    <property type="entry name" value="MMS19_N"/>
</dbReference>
<dbReference type="PANTHER" id="PTHR12891:SF0">
    <property type="entry name" value="MMS19 NUCLEOTIDE EXCISION REPAIR PROTEIN HOMOLOG"/>
    <property type="match status" value="1"/>
</dbReference>
<name>A0A6N2N271_SALVM</name>
<dbReference type="Pfam" id="PF12460">
    <property type="entry name" value="MMS19_C"/>
    <property type="match status" value="1"/>
</dbReference>
<sequence>MTEPSQLTQHIESFVDSSRSSTQQAASLDTIVSLVKNDVVTISSLVREMEMYLTTTDNIIRARGILLLGEALKCLSSKPLDAATIHSLMSFFKERLADWRALRGALVGCLALVRRKSGGMVSSSDAKGVVESFLQNLQVQSLGQHDRKICFELMECLLNCYPCVIASMGDDLIYGICEAIDGEKDPQCLMLAFHIIEVLVQVFPEPCGPIESFASDLFGILSSYFPIHFTHPKAEEDFEVKRDDLSKALMLAFSSSPLFEPYVIPLLLEKLSSSLSSAKVDSLKYLSYCTSKYGAERIAKHAGAIWCSLKDAIFTSGQPLVLSLTPESLGGLGFQENEIAAEALTLLEKVVIQNNDLFSSMIVGDEEINMVLNSLSGYQSCNEIPSQSTQKMYSVGRILYVSVKASVASCSRIFQNFFPCLMESMGLPVVNGSKTSSFNDECIISKRPNHGSLYLCVELLGACRDLAISSDDLASQCVSADETWCCLLQRFSTSLSKIFSSILATSTDKPSHDADVYLGVKGLQILATFPGGYLLVSKSTCESILMTFVSIITVDFNNTLLWKLSVKALVQIGLLINGSNQSEKSMSYMDIVVQKIISMISSDNHDIPFQLKLEAISDIGTSGLKYMLKIVTGVQEVICANLDEKYEVFEDILFQFVVSIWNQIENCMDFPVGICEKELLDATMKVMKLAVACCSVESQNIIVNKAYTVLSSSTFLSMKDSLSSLQAQLEELEDTQEMIKFSSRDEWIHSLFTSVIIALHPQTRIPNIRTVLHFLMIVLLKGYVMAAQALGSLVNKLDLKTSGTEYSGGCTFEEAMDIIFGKNLSPSDHVPAERSGITGDWSETGLTNLCLGAANSGLLKIHSFVGLAWIGKACRDLAISSDDLASQCVSADETWCCLLQRFSTSLSKIFSSILATSTDKPSHDADVYLGVKGLQILATFPGGYLLVSKSTCESILMTFVSIITVDFNNTLLWKLSVKALVQIGLLINGSNQSEKSMSYMDIVVQKIISMISSDNHDIPFQLKLEAISDIGTSGLKYMLKIVTGVQEVICANLDEVRGNVKSAKKYEVFEDILFQFVVSIWNQIENCMDFPVGICEKELLDATMKVMKLAVACCSVESQNIIVNKAYTVLSSSTFLSMKDSLSSLQAQLEELEDTQEMIKFSSRDEWIHSLFTSVIIALHPQTRIPNIRTVLHFLMIVLLKGYVMAAQALGSLVNKLDLKTSGTEYSGGCTFEEAMDIIFGKNLSPSDHVPAERSGITGDWSETGLTNLCLGAANSGLLKIHSFVGLAWIGKGLLMRGHEKVKDITMVFLEGLLSNGRMGASPLEENNCNWDMHLSAMKCSADAFQVLLSDSELCLNRKFHAIIRPLYKQRFFSTMMPILQSLIIQSDSLLTRSMLYRAFANVVTGTPLIIILNDARKLIPMVLDSLKLLSKDVLDKDIMYSLLLVLSGILTDKNGQEAVIENAHIIINCLIGFATYPHTMLVRETTIQCLVAMSQLPHARIYPMRIQVLQAVSKALDDPKRAVRQEAVRCRQAWSEI</sequence>
<comment type="similarity">
    <text evidence="2 5">Belongs to the MET18/MMS19 family.</text>
</comment>
<protein>
    <recommendedName>
        <fullName evidence="5">MMS19 nucleotide excision repair protein</fullName>
    </recommendedName>
</protein>
<comment type="subcellular location">
    <subcellularLocation>
        <location evidence="1 5">Nucleus</location>
    </subcellularLocation>
</comment>
<dbReference type="InterPro" id="IPR016024">
    <property type="entry name" value="ARM-type_fold"/>
</dbReference>
<dbReference type="InterPro" id="IPR039920">
    <property type="entry name" value="MMS19"/>
</dbReference>
<evidence type="ECO:0000259" key="7">
    <source>
        <dbReference type="Pfam" id="PF14500"/>
    </source>
</evidence>